<dbReference type="AlphaFoldDB" id="A0A1G6SU18"/>
<evidence type="ECO:0000313" key="2">
    <source>
        <dbReference type="EMBL" id="SDD20323.1"/>
    </source>
</evidence>
<evidence type="ECO:0000256" key="1">
    <source>
        <dbReference type="SAM" id="MobiDB-lite"/>
    </source>
</evidence>
<dbReference type="RefSeq" id="WP_143021386.1">
    <property type="nucleotide sequence ID" value="NZ_CP016353.1"/>
</dbReference>
<proteinExistence type="predicted"/>
<keyword evidence="3" id="KW-1185">Reference proteome</keyword>
<feature type="region of interest" description="Disordered" evidence="1">
    <location>
        <begin position="177"/>
        <end position="262"/>
    </location>
</feature>
<dbReference type="OrthoDB" id="3635484at2"/>
<feature type="compositionally biased region" description="Basic and acidic residues" evidence="1">
    <location>
        <begin position="205"/>
        <end position="218"/>
    </location>
</feature>
<evidence type="ECO:0000313" key="3">
    <source>
        <dbReference type="Proteomes" id="UP000199494"/>
    </source>
</evidence>
<sequence length="319" mass="31343">MALTAMTSDAGAGLARRWLSRALLITGGAVAATAAAWAVSTATASADPVALDEPVAAKSSQQGKSGGPLSLTGVASDVLEPAHLPVETRPLTGGVDPVDAAVRSVGEAARSGVGETEDSLRQLWEQRVAAPVDRTVDSIGKLVPATPGAQELGGDLLHILDPAEGALSALPGLPGLAGADQQVGTPVKGGPATNAHPGPATATGGEDRAAKDGKDAEAQRPAFSELAQRPDSGGTTEAATVRPGGGSAPVGNGDWPGQHPTTMPAPFGGSTGGAHIDGSLHGIAARGVPSLDDTIVGSALAGIRYSPIQPGTQPGVTPD</sequence>
<organism evidence="2 3">
    <name type="scientific">Prauserella marina</name>
    <dbReference type="NCBI Taxonomy" id="530584"/>
    <lineage>
        <taxon>Bacteria</taxon>
        <taxon>Bacillati</taxon>
        <taxon>Actinomycetota</taxon>
        <taxon>Actinomycetes</taxon>
        <taxon>Pseudonocardiales</taxon>
        <taxon>Pseudonocardiaceae</taxon>
        <taxon>Prauserella</taxon>
    </lineage>
</organism>
<dbReference type="Proteomes" id="UP000199494">
    <property type="component" value="Unassembled WGS sequence"/>
</dbReference>
<dbReference type="EMBL" id="FMZE01000006">
    <property type="protein sequence ID" value="SDD20323.1"/>
    <property type="molecule type" value="Genomic_DNA"/>
</dbReference>
<reference evidence="2 3" key="1">
    <citation type="submission" date="2016-10" db="EMBL/GenBank/DDBJ databases">
        <authorList>
            <person name="de Groot N.N."/>
        </authorList>
    </citation>
    <scope>NUCLEOTIDE SEQUENCE [LARGE SCALE GENOMIC DNA]</scope>
    <source>
        <strain evidence="2 3">CGMCC 4.5506</strain>
    </source>
</reference>
<gene>
    <name evidence="2" type="ORF">SAMN05421630_106382</name>
</gene>
<accession>A0A1G6SU18</accession>
<protein>
    <submittedName>
        <fullName evidence="2">Uncharacterized protein</fullName>
    </submittedName>
</protein>
<name>A0A1G6SU18_9PSEU</name>